<accession>A0A133UMG7</accession>
<evidence type="ECO:0000313" key="1">
    <source>
        <dbReference type="EMBL" id="KXA95422.1"/>
    </source>
</evidence>
<comment type="caution">
    <text evidence="1">The sequence shown here is derived from an EMBL/GenBank/DDBJ whole genome shotgun (WGS) entry which is preliminary data.</text>
</comment>
<protein>
    <submittedName>
        <fullName evidence="1">Uncharacterized protein</fullName>
    </submittedName>
</protein>
<gene>
    <name evidence="1" type="ORF">AKJ65_01810</name>
</gene>
<keyword evidence="2" id="KW-1185">Reference proteome</keyword>
<sequence>MGRKVVEPEDFTYIVLTREGVDESYRYYDHFDSFVEAKKVAEEVTSPAKVVRGRRATVLRFLRRRG</sequence>
<organism evidence="1 2">
    <name type="scientific">candidate division MSBL1 archaeon SCGC-AAA259E19</name>
    <dbReference type="NCBI Taxonomy" id="1698264"/>
    <lineage>
        <taxon>Archaea</taxon>
        <taxon>Methanobacteriati</taxon>
        <taxon>Methanobacteriota</taxon>
        <taxon>candidate division MSBL1</taxon>
    </lineage>
</organism>
<reference evidence="1 2" key="1">
    <citation type="journal article" date="2016" name="Sci. Rep.">
        <title>Metabolic traits of an uncultured archaeal lineage -MSBL1- from brine pools of the Red Sea.</title>
        <authorList>
            <person name="Mwirichia R."/>
            <person name="Alam I."/>
            <person name="Rashid M."/>
            <person name="Vinu M."/>
            <person name="Ba-Alawi W."/>
            <person name="Anthony Kamau A."/>
            <person name="Kamanda Ngugi D."/>
            <person name="Goker M."/>
            <person name="Klenk H.P."/>
            <person name="Bajic V."/>
            <person name="Stingl U."/>
        </authorList>
    </citation>
    <scope>NUCLEOTIDE SEQUENCE [LARGE SCALE GENOMIC DNA]</scope>
    <source>
        <strain evidence="1">SCGC-AAA259E19</strain>
    </source>
</reference>
<proteinExistence type="predicted"/>
<dbReference type="AlphaFoldDB" id="A0A133UMG7"/>
<dbReference type="EMBL" id="LHXO01000015">
    <property type="protein sequence ID" value="KXA95422.1"/>
    <property type="molecule type" value="Genomic_DNA"/>
</dbReference>
<evidence type="ECO:0000313" key="2">
    <source>
        <dbReference type="Proteomes" id="UP000070284"/>
    </source>
</evidence>
<dbReference type="Proteomes" id="UP000070284">
    <property type="component" value="Unassembled WGS sequence"/>
</dbReference>
<name>A0A133UMG7_9EURY</name>